<dbReference type="AlphaFoldDB" id="C5J5V6"/>
<comment type="domain">
    <text evidence="11">The N-terminal domain is essential for RNAP assembly and basal transcription, whereas the C-terminal domain is involved in interaction with transcriptional regulators and with upstream promoter elements.</text>
</comment>
<dbReference type="InterPro" id="IPR011263">
    <property type="entry name" value="DNA-dir_RNA_pol_RpoA/D/Rpb3"/>
</dbReference>
<dbReference type="KEGG" id="mco:MCJ_001550"/>
<evidence type="ECO:0000313" key="13">
    <source>
        <dbReference type="EMBL" id="CAT04845.1"/>
    </source>
</evidence>
<dbReference type="EMBL" id="FM864216">
    <property type="protein sequence ID" value="CAT04845.1"/>
    <property type="molecule type" value="Genomic_DNA"/>
</dbReference>
<dbReference type="EC" id="2.7.7.6" evidence="2 11"/>
<gene>
    <name evidence="11 13" type="primary">rpoA</name>
    <name evidence="13" type="ordered locus">MCJ_001550</name>
</gene>
<protein>
    <recommendedName>
        <fullName evidence="3 11">DNA-directed RNA polymerase subunit alpha</fullName>
        <shortName evidence="11">RNAP subunit alpha</shortName>
        <ecNumber evidence="2 11">2.7.7.6</ecNumber>
    </recommendedName>
    <alternativeName>
        <fullName evidence="9 11">RNA polymerase subunit alpha</fullName>
    </alternativeName>
    <alternativeName>
        <fullName evidence="8 11">Transcriptase subunit alpha</fullName>
    </alternativeName>
</protein>
<dbReference type="Gene3D" id="3.30.1360.10">
    <property type="entry name" value="RNA polymerase, RBP11-like subunit"/>
    <property type="match status" value="1"/>
</dbReference>
<dbReference type="InterPro" id="IPR011262">
    <property type="entry name" value="DNA-dir_RNA_pol_insert"/>
</dbReference>
<dbReference type="GO" id="GO:0000428">
    <property type="term" value="C:DNA-directed RNA polymerase complex"/>
    <property type="evidence" value="ECO:0007669"/>
    <property type="project" value="UniProtKB-KW"/>
</dbReference>
<dbReference type="GO" id="GO:0003899">
    <property type="term" value="F:DNA-directed RNA polymerase activity"/>
    <property type="evidence" value="ECO:0007669"/>
    <property type="project" value="UniProtKB-UniRule"/>
</dbReference>
<keyword evidence="6 11" id="KW-0548">Nucleotidyltransferase</keyword>
<dbReference type="SUPFAM" id="SSF56553">
    <property type="entry name" value="Insert subdomain of RNA polymerase alpha subunit"/>
    <property type="match status" value="1"/>
</dbReference>
<evidence type="ECO:0000256" key="11">
    <source>
        <dbReference type="HAMAP-Rule" id="MF_00059"/>
    </source>
</evidence>
<dbReference type="SUPFAM" id="SSF47789">
    <property type="entry name" value="C-terminal domain of RNA polymerase alpha subunit"/>
    <property type="match status" value="1"/>
</dbReference>
<comment type="similarity">
    <text evidence="1 11">Belongs to the RNA polymerase alpha chain family.</text>
</comment>
<dbReference type="InterPro" id="IPR036603">
    <property type="entry name" value="RBP11-like"/>
</dbReference>
<evidence type="ECO:0000256" key="4">
    <source>
        <dbReference type="ARBA" id="ARBA00022478"/>
    </source>
</evidence>
<dbReference type="Pfam" id="PF03118">
    <property type="entry name" value="RNA_pol_A_CTD"/>
    <property type="match status" value="1"/>
</dbReference>
<proteinExistence type="inferred from homology"/>
<evidence type="ECO:0000256" key="3">
    <source>
        <dbReference type="ARBA" id="ARBA00015972"/>
    </source>
</evidence>
<name>C5J5V6_MESCH</name>
<dbReference type="Pfam" id="PF01000">
    <property type="entry name" value="RNA_pol_A_bac"/>
    <property type="match status" value="1"/>
</dbReference>
<evidence type="ECO:0000256" key="9">
    <source>
        <dbReference type="ARBA" id="ARBA00033070"/>
    </source>
</evidence>
<dbReference type="Gene3D" id="1.10.150.20">
    <property type="entry name" value="5' to 3' exonuclease, C-terminal subdomain"/>
    <property type="match status" value="1"/>
</dbReference>
<dbReference type="eggNOG" id="COG0202">
    <property type="taxonomic scope" value="Bacteria"/>
</dbReference>
<dbReference type="GO" id="GO:0005737">
    <property type="term" value="C:cytoplasm"/>
    <property type="evidence" value="ECO:0007669"/>
    <property type="project" value="UniProtKB-ARBA"/>
</dbReference>
<dbReference type="InterPro" id="IPR011260">
    <property type="entry name" value="RNAP_asu_C"/>
</dbReference>
<dbReference type="InterPro" id="IPR011773">
    <property type="entry name" value="DNA-dir_RpoA"/>
</dbReference>
<dbReference type="Proteomes" id="UP000001491">
    <property type="component" value="Chromosome"/>
</dbReference>
<dbReference type="GO" id="GO:0006351">
    <property type="term" value="P:DNA-templated transcription"/>
    <property type="evidence" value="ECO:0007669"/>
    <property type="project" value="UniProtKB-UniRule"/>
</dbReference>
<dbReference type="SUPFAM" id="SSF55257">
    <property type="entry name" value="RBP11-like subunits of RNA polymerase"/>
    <property type="match status" value="1"/>
</dbReference>
<feature type="domain" description="DNA-directed RNA polymerase RpoA/D/Rpb3-type" evidence="12">
    <location>
        <begin position="21"/>
        <end position="243"/>
    </location>
</feature>
<evidence type="ECO:0000256" key="2">
    <source>
        <dbReference type="ARBA" id="ARBA00012418"/>
    </source>
</evidence>
<evidence type="ECO:0000256" key="10">
    <source>
        <dbReference type="ARBA" id="ARBA00048552"/>
    </source>
</evidence>
<comment type="function">
    <text evidence="11">DNA-dependent RNA polymerase catalyzes the transcription of DNA into RNA using the four ribonucleoside triphosphates as substrates.</text>
</comment>
<evidence type="ECO:0000259" key="12">
    <source>
        <dbReference type="SMART" id="SM00662"/>
    </source>
</evidence>
<comment type="subunit">
    <text evidence="11">Homodimer. The RNAP catalytic core consists of 2 alpha, 1 beta, 1 beta' and 1 omega subunit. When a sigma factor is associated with the core the holoenzyme is formed, which can initiate transcription.</text>
</comment>
<feature type="region of interest" description="Alpha C-terminal domain (alpha-CTD)" evidence="11">
    <location>
        <begin position="265"/>
        <end position="332"/>
    </location>
</feature>
<dbReference type="NCBIfam" id="NF003519">
    <property type="entry name" value="PRK05182.2-5"/>
    <property type="match status" value="1"/>
</dbReference>
<dbReference type="CDD" id="cd06928">
    <property type="entry name" value="RNAP_alpha_NTD"/>
    <property type="match status" value="1"/>
</dbReference>
<evidence type="ECO:0000256" key="7">
    <source>
        <dbReference type="ARBA" id="ARBA00023163"/>
    </source>
</evidence>
<keyword evidence="14" id="KW-1185">Reference proteome</keyword>
<dbReference type="Gene3D" id="2.170.120.12">
    <property type="entry name" value="DNA-directed RNA polymerase, insert domain"/>
    <property type="match status" value="1"/>
</dbReference>
<keyword evidence="7 11" id="KW-0804">Transcription</keyword>
<dbReference type="SMART" id="SM00662">
    <property type="entry name" value="RPOLD"/>
    <property type="match status" value="1"/>
</dbReference>
<accession>C5J5V6</accession>
<feature type="region of interest" description="Alpha N-terminal domain (alpha-NTD)" evidence="11">
    <location>
        <begin position="1"/>
        <end position="242"/>
    </location>
</feature>
<evidence type="ECO:0000256" key="8">
    <source>
        <dbReference type="ARBA" id="ARBA00032524"/>
    </source>
</evidence>
<organism evidence="13 14">
    <name type="scientific">Mesomycoplasma conjunctivae (strain ATCC 25834 / NCTC 10147 / HRC/581)</name>
    <name type="common">Mycoplasma conjunctivae</name>
    <dbReference type="NCBI Taxonomy" id="572263"/>
    <lineage>
        <taxon>Bacteria</taxon>
        <taxon>Bacillati</taxon>
        <taxon>Mycoplasmatota</taxon>
        <taxon>Mycoplasmoidales</taxon>
        <taxon>Metamycoplasmataceae</taxon>
        <taxon>Mesomycoplasma</taxon>
    </lineage>
</organism>
<sequence length="332" mass="37229">MKKYAKVYYNENSIQQVSDFETTFELKPLERGLGNTIGNALRRTILSSVSSASVFAIKIANIDHEFSVLDNVVEDVVSILNNLKKIRFRYHEELFDNDQIQKVSFSGDKAGNIYAKDIDNTGGLEIVNQDQYIASVGKVGALKFEMFIIGGKGFTDFETNKKRVSDLAGKLQSDLLGTIIAVDSDFSPVVKVHYEANELNSSNPIVEERLVLNLKTDGTIFAKDALAEAAKILIAHLQLVSNTENLDQIADNFFEESRYHEEQPKKNLIDLSALDLSVRSLNALRRAQYYKVSDIQDLTQEELENIKNLGKKSVQEILDKLKEQGIELKSGD</sequence>
<evidence type="ECO:0000256" key="5">
    <source>
        <dbReference type="ARBA" id="ARBA00022679"/>
    </source>
</evidence>
<dbReference type="InterPro" id="IPR036643">
    <property type="entry name" value="RNApol_insert_sf"/>
</dbReference>
<dbReference type="Pfam" id="PF01193">
    <property type="entry name" value="RNA_pol_L"/>
    <property type="match status" value="1"/>
</dbReference>
<dbReference type="HAMAP" id="MF_00059">
    <property type="entry name" value="RNApol_bact_RpoA"/>
    <property type="match status" value="1"/>
</dbReference>
<reference evidence="14" key="1">
    <citation type="journal article" date="2009" name="BMC Bioinformatics">
        <title>The Mycoplasma conjunctivae genome sequencing, annotation and analysis.</title>
        <authorList>
            <person name="Calderon-Copete S.P."/>
            <person name="Wigger G."/>
            <person name="Wunderlin C."/>
            <person name="Schmidheini T."/>
            <person name="Frey J."/>
            <person name="Quail M.A."/>
            <person name="Falquet L."/>
        </authorList>
    </citation>
    <scope>NUCLEOTIDE SEQUENCE [LARGE SCALE GENOMIC DNA]</scope>
    <source>
        <strain evidence="14">ATCC 25834 / NCTC 10147 / HRC/581</strain>
    </source>
</reference>
<comment type="catalytic activity">
    <reaction evidence="10 11">
        <text>RNA(n) + a ribonucleoside 5'-triphosphate = RNA(n+1) + diphosphate</text>
        <dbReference type="Rhea" id="RHEA:21248"/>
        <dbReference type="Rhea" id="RHEA-COMP:14527"/>
        <dbReference type="Rhea" id="RHEA-COMP:17342"/>
        <dbReference type="ChEBI" id="CHEBI:33019"/>
        <dbReference type="ChEBI" id="CHEBI:61557"/>
        <dbReference type="ChEBI" id="CHEBI:140395"/>
        <dbReference type="EC" id="2.7.7.6"/>
    </reaction>
</comment>
<evidence type="ECO:0000256" key="6">
    <source>
        <dbReference type="ARBA" id="ARBA00022695"/>
    </source>
</evidence>
<evidence type="ECO:0000256" key="1">
    <source>
        <dbReference type="ARBA" id="ARBA00007123"/>
    </source>
</evidence>
<dbReference type="HOGENOM" id="CLU_053084_0_1_14"/>
<dbReference type="GO" id="GO:0003677">
    <property type="term" value="F:DNA binding"/>
    <property type="evidence" value="ECO:0007669"/>
    <property type="project" value="UniProtKB-UniRule"/>
</dbReference>
<dbReference type="NCBIfam" id="TIGR02027">
    <property type="entry name" value="rpoA"/>
    <property type="match status" value="1"/>
</dbReference>
<dbReference type="GO" id="GO:0046983">
    <property type="term" value="F:protein dimerization activity"/>
    <property type="evidence" value="ECO:0007669"/>
    <property type="project" value="InterPro"/>
</dbReference>
<evidence type="ECO:0000313" key="14">
    <source>
        <dbReference type="Proteomes" id="UP000001491"/>
    </source>
</evidence>
<keyword evidence="4 11" id="KW-0240">DNA-directed RNA polymerase</keyword>
<keyword evidence="5 11" id="KW-0808">Transferase</keyword>